<evidence type="ECO:0000259" key="6">
    <source>
        <dbReference type="Pfam" id="PF20637"/>
    </source>
</evidence>
<protein>
    <recommendedName>
        <fullName evidence="6">Autophagy protein ATG5 alpha-helical bundle region domain-containing protein</fullName>
    </recommendedName>
</protein>
<dbReference type="GO" id="GO:0000422">
    <property type="term" value="P:autophagy of mitochondrion"/>
    <property type="evidence" value="ECO:0007669"/>
    <property type="project" value="TreeGrafter"/>
</dbReference>
<dbReference type="PANTHER" id="PTHR13040:SF2">
    <property type="entry name" value="AUTOPHAGY PROTEIN 5"/>
    <property type="match status" value="1"/>
</dbReference>
<keyword evidence="4" id="KW-0832">Ubl conjugation</keyword>
<dbReference type="AlphaFoldDB" id="A0A8J2ICA4"/>
<dbReference type="GO" id="GO:0034045">
    <property type="term" value="C:phagophore assembly site membrane"/>
    <property type="evidence" value="ECO:0007669"/>
    <property type="project" value="UniProtKB-SubCell"/>
</dbReference>
<organism evidence="7 8">
    <name type="scientific">Alternaria atra</name>
    <dbReference type="NCBI Taxonomy" id="119953"/>
    <lineage>
        <taxon>Eukaryota</taxon>
        <taxon>Fungi</taxon>
        <taxon>Dikarya</taxon>
        <taxon>Ascomycota</taxon>
        <taxon>Pezizomycotina</taxon>
        <taxon>Dothideomycetes</taxon>
        <taxon>Pleosporomycetidae</taxon>
        <taxon>Pleosporales</taxon>
        <taxon>Pleosporineae</taxon>
        <taxon>Pleosporaceae</taxon>
        <taxon>Alternaria</taxon>
        <taxon>Alternaria sect. Ulocladioides</taxon>
    </lineage>
</organism>
<dbReference type="InterPro" id="IPR042526">
    <property type="entry name" value="Atg5_HR"/>
</dbReference>
<evidence type="ECO:0000313" key="7">
    <source>
        <dbReference type="EMBL" id="CAG5175852.1"/>
    </source>
</evidence>
<dbReference type="Gene3D" id="1.10.246.190">
    <property type="entry name" value="Autophagy protein Apg5, helix rich domain"/>
    <property type="match status" value="1"/>
</dbReference>
<proteinExistence type="inferred from homology"/>
<gene>
    <name evidence="7" type="ORF">ALTATR162_LOCUS8222</name>
</gene>
<dbReference type="GO" id="GO:0006995">
    <property type="term" value="P:cellular response to nitrogen starvation"/>
    <property type="evidence" value="ECO:0007669"/>
    <property type="project" value="TreeGrafter"/>
</dbReference>
<accession>A0A8J2ICA4</accession>
<dbReference type="InterPro" id="IPR007239">
    <property type="entry name" value="Atg5"/>
</dbReference>
<evidence type="ECO:0000256" key="3">
    <source>
        <dbReference type="ARBA" id="ARBA00022499"/>
    </source>
</evidence>
<dbReference type="PANTHER" id="PTHR13040">
    <property type="entry name" value="AUTOPHAGY PROTEIN 5"/>
    <property type="match status" value="1"/>
</dbReference>
<evidence type="ECO:0000256" key="1">
    <source>
        <dbReference type="ARBA" id="ARBA00004623"/>
    </source>
</evidence>
<dbReference type="OrthoDB" id="272162at2759"/>
<keyword evidence="5" id="KW-0072">Autophagy</keyword>
<evidence type="ECO:0000256" key="5">
    <source>
        <dbReference type="ARBA" id="ARBA00023006"/>
    </source>
</evidence>
<dbReference type="RefSeq" id="XP_043171787.1">
    <property type="nucleotide sequence ID" value="XM_043315852.1"/>
</dbReference>
<dbReference type="EMBL" id="CAJRGZ010000022">
    <property type="protein sequence ID" value="CAG5175852.1"/>
    <property type="molecule type" value="Genomic_DNA"/>
</dbReference>
<dbReference type="GO" id="GO:0019776">
    <property type="term" value="F:Atg8-family ligase activity"/>
    <property type="evidence" value="ECO:0007669"/>
    <property type="project" value="TreeGrafter"/>
</dbReference>
<dbReference type="Pfam" id="PF20637">
    <property type="entry name" value="ATG5_HBR"/>
    <property type="match status" value="1"/>
</dbReference>
<dbReference type="InterPro" id="IPR048940">
    <property type="entry name" value="ATG5_HBR"/>
</dbReference>
<dbReference type="GO" id="GO:0005776">
    <property type="term" value="C:autophagosome"/>
    <property type="evidence" value="ECO:0007669"/>
    <property type="project" value="TreeGrafter"/>
</dbReference>
<dbReference type="Proteomes" id="UP000676310">
    <property type="component" value="Unassembled WGS sequence"/>
</dbReference>
<comment type="similarity">
    <text evidence="2">Belongs to the ATG5 family.</text>
</comment>
<name>A0A8J2ICA4_9PLEO</name>
<keyword evidence="3" id="KW-1017">Isopeptide bond</keyword>
<reference evidence="7" key="1">
    <citation type="submission" date="2021-05" db="EMBL/GenBank/DDBJ databases">
        <authorList>
            <person name="Stam R."/>
        </authorList>
    </citation>
    <scope>NUCLEOTIDE SEQUENCE</scope>
    <source>
        <strain evidence="7">CS162</strain>
    </source>
</reference>
<feature type="domain" description="Autophagy protein ATG5 alpha-helical bundle region" evidence="6">
    <location>
        <begin position="50"/>
        <end position="106"/>
    </location>
</feature>
<evidence type="ECO:0000256" key="2">
    <source>
        <dbReference type="ARBA" id="ARBA00006910"/>
    </source>
</evidence>
<dbReference type="GO" id="GO:0034274">
    <property type="term" value="C:Atg12-Atg5-Atg16 complex"/>
    <property type="evidence" value="ECO:0007669"/>
    <property type="project" value="TreeGrafter"/>
</dbReference>
<evidence type="ECO:0000256" key="4">
    <source>
        <dbReference type="ARBA" id="ARBA00022843"/>
    </source>
</evidence>
<dbReference type="GO" id="GO:0061908">
    <property type="term" value="C:phagophore"/>
    <property type="evidence" value="ECO:0007669"/>
    <property type="project" value="TreeGrafter"/>
</dbReference>
<dbReference type="GO" id="GO:0034727">
    <property type="term" value="P:piecemeal microautophagy of the nucleus"/>
    <property type="evidence" value="ECO:0007669"/>
    <property type="project" value="TreeGrafter"/>
</dbReference>
<dbReference type="GO" id="GO:0044233">
    <property type="term" value="C:mitochondria-associated endoplasmic reticulum membrane contact site"/>
    <property type="evidence" value="ECO:0007669"/>
    <property type="project" value="TreeGrafter"/>
</dbReference>
<evidence type="ECO:0000313" key="8">
    <source>
        <dbReference type="Proteomes" id="UP000676310"/>
    </source>
</evidence>
<comment type="subcellular location">
    <subcellularLocation>
        <location evidence="1">Preautophagosomal structure membrane</location>
        <topology evidence="1">Peripheral membrane protein</topology>
    </subcellularLocation>
</comment>
<comment type="caution">
    <text evidence="7">The sequence shown here is derived from an EMBL/GenBank/DDBJ whole genome shotgun (WGS) entry which is preliminary data.</text>
</comment>
<dbReference type="GeneID" id="67020309"/>
<keyword evidence="8" id="KW-1185">Reference proteome</keyword>
<sequence length="201" mass="22182">MALSYTDTEAVQAQKIDNAEEERQHLPWRLTLHFSGFPFEQLVQLDNDDKHMHDLFIHSVKEADYLRTGTGKTVMFLSKEDSTQLWNGVKNHDFALYNPINQKLLNPQGVNLRHLPVRLYLPHASSEGVQEETAPGSLRIVQRLVTPNLSATTDHRDSIEPDIADTVSEQTKSATGTGSAARCRLTAGGECGGIGSGDSIS</sequence>